<organism evidence="7 8">
    <name type="scientific">Niabella drilacis (strain DSM 25811 / CCM 8410 / CCUG 62505 / LMG 26954 / E90)</name>
    <dbReference type="NCBI Taxonomy" id="1285928"/>
    <lineage>
        <taxon>Bacteria</taxon>
        <taxon>Pseudomonadati</taxon>
        <taxon>Bacteroidota</taxon>
        <taxon>Chitinophagia</taxon>
        <taxon>Chitinophagales</taxon>
        <taxon>Chitinophagaceae</taxon>
        <taxon>Niabella</taxon>
    </lineage>
</organism>
<protein>
    <submittedName>
        <fullName evidence="7">SusD family protein</fullName>
    </submittedName>
</protein>
<evidence type="ECO:0000259" key="6">
    <source>
        <dbReference type="PROSITE" id="PS50213"/>
    </source>
</evidence>
<dbReference type="Gene3D" id="1.25.40.390">
    <property type="match status" value="2"/>
</dbReference>
<proteinExistence type="inferred from homology"/>
<dbReference type="PROSITE" id="PS50213">
    <property type="entry name" value="FAS1"/>
    <property type="match status" value="1"/>
</dbReference>
<dbReference type="Pfam" id="PF14322">
    <property type="entry name" value="SusD-like_3"/>
    <property type="match status" value="1"/>
</dbReference>
<dbReference type="AlphaFoldDB" id="A0A1G6PHD6"/>
<name>A0A1G6PHD6_NIADE</name>
<dbReference type="STRING" id="1285928.SAMN04487894_10419"/>
<dbReference type="Pfam" id="PF07980">
    <property type="entry name" value="SusD_RagB"/>
    <property type="match status" value="1"/>
</dbReference>
<comment type="similarity">
    <text evidence="2">Belongs to the SusD family.</text>
</comment>
<dbReference type="InterPro" id="IPR018247">
    <property type="entry name" value="EF_Hand_1_Ca_BS"/>
</dbReference>
<reference evidence="8" key="1">
    <citation type="submission" date="2016-10" db="EMBL/GenBank/DDBJ databases">
        <authorList>
            <person name="Varghese N."/>
            <person name="Submissions S."/>
        </authorList>
    </citation>
    <scope>NUCLEOTIDE SEQUENCE [LARGE SCALE GENOMIC DNA]</scope>
    <source>
        <strain evidence="8">DSM 25811 / CCM 8410 / LMG 26954 / E90</strain>
    </source>
</reference>
<keyword evidence="8" id="KW-1185">Reference proteome</keyword>
<dbReference type="InterPro" id="IPR033985">
    <property type="entry name" value="SusD-like_N"/>
</dbReference>
<accession>A0A1G6PHD6</accession>
<dbReference type="Proteomes" id="UP000198757">
    <property type="component" value="Unassembled WGS sequence"/>
</dbReference>
<dbReference type="SUPFAM" id="SSF82153">
    <property type="entry name" value="FAS1 domain"/>
    <property type="match status" value="1"/>
</dbReference>
<evidence type="ECO:0000256" key="1">
    <source>
        <dbReference type="ARBA" id="ARBA00004442"/>
    </source>
</evidence>
<keyword evidence="3" id="KW-0732">Signal</keyword>
<dbReference type="InterPro" id="IPR012944">
    <property type="entry name" value="SusD_RagB_dom"/>
</dbReference>
<evidence type="ECO:0000313" key="8">
    <source>
        <dbReference type="Proteomes" id="UP000198757"/>
    </source>
</evidence>
<feature type="domain" description="FAS1" evidence="6">
    <location>
        <begin position="35"/>
        <end position="180"/>
    </location>
</feature>
<keyword evidence="5" id="KW-0998">Cell outer membrane</keyword>
<dbReference type="GO" id="GO:0009279">
    <property type="term" value="C:cell outer membrane"/>
    <property type="evidence" value="ECO:0007669"/>
    <property type="project" value="UniProtKB-SubCell"/>
</dbReference>
<dbReference type="InterPro" id="IPR000782">
    <property type="entry name" value="FAS1_domain"/>
</dbReference>
<dbReference type="EMBL" id="FMZO01000004">
    <property type="protein sequence ID" value="SDC78847.1"/>
    <property type="molecule type" value="Genomic_DNA"/>
</dbReference>
<evidence type="ECO:0000256" key="5">
    <source>
        <dbReference type="ARBA" id="ARBA00023237"/>
    </source>
</evidence>
<dbReference type="PROSITE" id="PS00018">
    <property type="entry name" value="EF_HAND_1"/>
    <property type="match status" value="1"/>
</dbReference>
<dbReference type="SUPFAM" id="SSF48452">
    <property type="entry name" value="TPR-like"/>
    <property type="match status" value="1"/>
</dbReference>
<dbReference type="InterPro" id="IPR036378">
    <property type="entry name" value="FAS1_dom_sf"/>
</dbReference>
<evidence type="ECO:0000256" key="2">
    <source>
        <dbReference type="ARBA" id="ARBA00006275"/>
    </source>
</evidence>
<dbReference type="RefSeq" id="WP_090389654.1">
    <property type="nucleotide sequence ID" value="NZ_FMZO01000004.1"/>
</dbReference>
<dbReference type="OrthoDB" id="611136at2"/>
<evidence type="ECO:0000256" key="3">
    <source>
        <dbReference type="ARBA" id="ARBA00022729"/>
    </source>
</evidence>
<keyword evidence="4" id="KW-0472">Membrane</keyword>
<evidence type="ECO:0000313" key="7">
    <source>
        <dbReference type="EMBL" id="SDC78847.1"/>
    </source>
</evidence>
<dbReference type="InterPro" id="IPR011990">
    <property type="entry name" value="TPR-like_helical_dom_sf"/>
</dbReference>
<dbReference type="Gene3D" id="2.30.180.10">
    <property type="entry name" value="FAS1 domain"/>
    <property type="match status" value="1"/>
</dbReference>
<gene>
    <name evidence="7" type="ORF">SAMN04487894_10419</name>
</gene>
<dbReference type="Pfam" id="PF02469">
    <property type="entry name" value="Fasciclin"/>
    <property type="match status" value="1"/>
</dbReference>
<sequence length="695" mass="76077">MRIRTYLLASGIIVALFSCKKDKDVNPEKEAIRNAADLAGLLKTDASVSIFTDVLKQTALSKEDLDAGITLFTVSNTAFENSGSSKTMARAVTASASHPNSYSDTVASPSLNTSNIRDHIIKGLISFSQLQNGQRLKTESGKTIQVIKSGDSTWVNGLLVEKNTLLHSDKVVAYKLSRALTNTHPKGSIAVTVYDATKWFISPPRGLPLVNYPVYLFHTREDFAATITGTIPKYAYRTLTGNDGIALFTDVIPGKYYLSAGNLNETDTLFAEFNITPGANGVLTGLSSDSLIRYATPPPTQPGAMPGNFYWTDLNGDGIITGQDYMPLPYRSVQTADEGTVPAIILVGKDTLNLEAALQPLINSIYMAAADFDRIRVVADGYMSQDATGSGQWLAFNNFSFNAGTQLIADIWALPWKTIRYANTMIRICNNINSADTDPYEAQARLLRAYSYINLVTSFGDVPLMTEVNMDTERYPGRSPKATVLDFIQQDLEFAAAHLPVNTVSKNFVTKWVATTLLAKTALLKNTSAKAIEYSNAVISSGKYALEADAGSVFGNAGSKEILWTGMDPLSGEFKTYFYNRAIFPTIRYAEVLLMNAEANIRMGNLTAAQNMLNQLQARSRRPPVTLDNNNKFDQLNLIVKAEASREGYHFATLVRIGLADAQLSSLGFRARHVLLPIPERELILDTKMVQNPGY</sequence>
<comment type="subcellular location">
    <subcellularLocation>
        <location evidence="1">Cell outer membrane</location>
    </subcellularLocation>
</comment>
<evidence type="ECO:0000256" key="4">
    <source>
        <dbReference type="ARBA" id="ARBA00023136"/>
    </source>
</evidence>
<dbReference type="PROSITE" id="PS51257">
    <property type="entry name" value="PROKAR_LIPOPROTEIN"/>
    <property type="match status" value="1"/>
</dbReference>